<keyword evidence="2" id="KW-1185">Reference proteome</keyword>
<dbReference type="Proteomes" id="UP001361239">
    <property type="component" value="Unassembled WGS sequence"/>
</dbReference>
<gene>
    <name evidence="1" type="ORF">WG901_22050</name>
</gene>
<dbReference type="EMBL" id="JBBHJZ010000007">
    <property type="protein sequence ID" value="MEJ5979353.1"/>
    <property type="molecule type" value="Genomic_DNA"/>
</dbReference>
<evidence type="ECO:0000313" key="1">
    <source>
        <dbReference type="EMBL" id="MEJ5979353.1"/>
    </source>
</evidence>
<accession>A0ABU8S2B8</accession>
<sequence length="89" mass="9518">MVDLTQIHEHMEIIGADGAHLGTVDKIEGDRIKMTKADSGSHADHHHYLAQGLIASIEGNQVRLSATSASALLFEEEEDGGALSDKNPD</sequence>
<name>A0ABU8S2B8_9SPHN</name>
<organism evidence="1 2">
    <name type="scientific">Novosphingobium anseongense</name>
    <dbReference type="NCBI Taxonomy" id="3133436"/>
    <lineage>
        <taxon>Bacteria</taxon>
        <taxon>Pseudomonadati</taxon>
        <taxon>Pseudomonadota</taxon>
        <taxon>Alphaproteobacteria</taxon>
        <taxon>Sphingomonadales</taxon>
        <taxon>Sphingomonadaceae</taxon>
        <taxon>Novosphingobium</taxon>
    </lineage>
</organism>
<dbReference type="Pfam" id="PF09939">
    <property type="entry name" value="DUF2171"/>
    <property type="match status" value="1"/>
</dbReference>
<protein>
    <submittedName>
        <fullName evidence="1">DUF2171 domain-containing protein</fullName>
    </submittedName>
</protein>
<dbReference type="RefSeq" id="WP_339589291.1">
    <property type="nucleotide sequence ID" value="NZ_JBBHJZ010000007.1"/>
</dbReference>
<dbReference type="InterPro" id="IPR018684">
    <property type="entry name" value="DUF2171"/>
</dbReference>
<comment type="caution">
    <text evidence="1">The sequence shown here is derived from an EMBL/GenBank/DDBJ whole genome shotgun (WGS) entry which is preliminary data.</text>
</comment>
<evidence type="ECO:0000313" key="2">
    <source>
        <dbReference type="Proteomes" id="UP001361239"/>
    </source>
</evidence>
<reference evidence="1 2" key="1">
    <citation type="submission" date="2024-03" db="EMBL/GenBank/DDBJ databases">
        <authorList>
            <person name="Jo J.-H."/>
        </authorList>
    </citation>
    <scope>NUCLEOTIDE SEQUENCE [LARGE SCALE GENOMIC DNA]</scope>
    <source>
        <strain evidence="1 2">PS1R-30</strain>
    </source>
</reference>
<proteinExistence type="predicted"/>